<feature type="domain" description="F-box" evidence="1">
    <location>
        <begin position="21"/>
        <end position="79"/>
    </location>
</feature>
<dbReference type="EMBL" id="JAANER010000003">
    <property type="protein sequence ID" value="KAG9192259.1"/>
    <property type="molecule type" value="Genomic_DNA"/>
</dbReference>
<accession>A0AAD4ICY8</accession>
<protein>
    <recommendedName>
        <fullName evidence="1">F-box domain-containing protein</fullName>
    </recommendedName>
</protein>
<sequence length="466" mass="52777">MNGTVAPFGEPLAKPHVQPVLPTELWLTIFDYVVTYDLHIFDQSLRYRRERTRSLQNLQYVCKSWRDMIKPFVYRHIALDGNGDHLGSHGYYSLMVDHVETLAHILDQTTNPGVPKASLVRSFWIQRDGREEGTDSSLTVLQEALPALLSRMTNLSELCCRFDLHGPQVACVARSHGSQLTRLAIECGSPYSTRISSPQVLSLLKRFTALTDLHLGIHGQTGELDSIDAPDLPKLRFFELVADATSDVLMNWLAQWKMPRLSTFACRKSVGCSKHMCEETIGLSAFMTRHGAGLRTLRIDDSCEDLQLVIFPHTPCLDVLDVFGAMHLLSNLPISVTQIAVREFGDNLGYQARELRFLLQTVQLLPPEKKLHTIRVVSDMVSHDKHLHEPAAFVWREKLRQADTRRVVTWREFNNHAKGLLELGVLVLDEQNVALTDVLEEMRPSQESVRTELLESTTDLLPISDK</sequence>
<proteinExistence type="predicted"/>
<gene>
    <name evidence="2" type="ORF">G6011_10993</name>
</gene>
<dbReference type="Pfam" id="PF12937">
    <property type="entry name" value="F-box-like"/>
    <property type="match status" value="1"/>
</dbReference>
<dbReference type="AlphaFoldDB" id="A0AAD4ICY8"/>
<keyword evidence="3" id="KW-1185">Reference proteome</keyword>
<comment type="caution">
    <text evidence="2">The sequence shown here is derived from an EMBL/GenBank/DDBJ whole genome shotgun (WGS) entry which is preliminary data.</text>
</comment>
<dbReference type="Proteomes" id="UP001199106">
    <property type="component" value="Unassembled WGS sequence"/>
</dbReference>
<dbReference type="InterPro" id="IPR001810">
    <property type="entry name" value="F-box_dom"/>
</dbReference>
<reference evidence="2" key="1">
    <citation type="submission" date="2021-07" db="EMBL/GenBank/DDBJ databases">
        <title>Genome Resource of American Ginseng Black Spot Pathogen Alternaria panax.</title>
        <authorList>
            <person name="Qiu C."/>
            <person name="Wang W."/>
            <person name="Liu Z."/>
        </authorList>
    </citation>
    <scope>NUCLEOTIDE SEQUENCE</scope>
    <source>
        <strain evidence="2">BNCC115425</strain>
    </source>
</reference>
<evidence type="ECO:0000313" key="2">
    <source>
        <dbReference type="EMBL" id="KAG9192259.1"/>
    </source>
</evidence>
<evidence type="ECO:0000259" key="1">
    <source>
        <dbReference type="Pfam" id="PF12937"/>
    </source>
</evidence>
<name>A0AAD4ICY8_9PLEO</name>
<organism evidence="2 3">
    <name type="scientific">Alternaria panax</name>
    <dbReference type="NCBI Taxonomy" id="48097"/>
    <lineage>
        <taxon>Eukaryota</taxon>
        <taxon>Fungi</taxon>
        <taxon>Dikarya</taxon>
        <taxon>Ascomycota</taxon>
        <taxon>Pezizomycotina</taxon>
        <taxon>Dothideomycetes</taxon>
        <taxon>Pleosporomycetidae</taxon>
        <taxon>Pleosporales</taxon>
        <taxon>Pleosporineae</taxon>
        <taxon>Pleosporaceae</taxon>
        <taxon>Alternaria</taxon>
        <taxon>Alternaria sect. Panax</taxon>
    </lineage>
</organism>
<evidence type="ECO:0000313" key="3">
    <source>
        <dbReference type="Proteomes" id="UP001199106"/>
    </source>
</evidence>